<dbReference type="GO" id="GO:0003677">
    <property type="term" value="F:DNA binding"/>
    <property type="evidence" value="ECO:0007669"/>
    <property type="project" value="UniProtKB-UniRule"/>
</dbReference>
<name>A0A554WA53_9BURK</name>
<proteinExistence type="inferred from homology"/>
<comment type="caution">
    <text evidence="7">The sequence shown here is derived from an EMBL/GenBank/DDBJ whole genome shotgun (WGS) entry which is preliminary data.</text>
</comment>
<organism evidence="7 8">
    <name type="scientific">Tepidimonas alkaliphilus</name>
    <dbReference type="NCBI Taxonomy" id="2588942"/>
    <lineage>
        <taxon>Bacteria</taxon>
        <taxon>Pseudomonadati</taxon>
        <taxon>Pseudomonadota</taxon>
        <taxon>Betaproteobacteria</taxon>
        <taxon>Burkholderiales</taxon>
        <taxon>Tepidimonas</taxon>
    </lineage>
</organism>
<dbReference type="PANTHER" id="PTHR33217">
    <property type="entry name" value="TRANSPOSASE FOR INSERTION SEQUENCE ELEMENT IS1081"/>
    <property type="match status" value="1"/>
</dbReference>
<dbReference type="Proteomes" id="UP000315736">
    <property type="component" value="Unassembled WGS sequence"/>
</dbReference>
<comment type="similarity">
    <text evidence="2 6">Belongs to the transposase mutator family.</text>
</comment>
<evidence type="ECO:0000256" key="4">
    <source>
        <dbReference type="ARBA" id="ARBA00023125"/>
    </source>
</evidence>
<evidence type="ECO:0000256" key="6">
    <source>
        <dbReference type="RuleBase" id="RU365089"/>
    </source>
</evidence>
<dbReference type="Pfam" id="PF00872">
    <property type="entry name" value="Transposase_mut"/>
    <property type="match status" value="1"/>
</dbReference>
<dbReference type="GO" id="GO:0006313">
    <property type="term" value="P:DNA transposition"/>
    <property type="evidence" value="ECO:0007669"/>
    <property type="project" value="UniProtKB-UniRule"/>
</dbReference>
<keyword evidence="3 6" id="KW-0815">Transposition</keyword>
<gene>
    <name evidence="7" type="ORF">Talka_00811</name>
</gene>
<dbReference type="EMBL" id="VJNB01000003">
    <property type="protein sequence ID" value="TSE20465.1"/>
    <property type="molecule type" value="Genomic_DNA"/>
</dbReference>
<evidence type="ECO:0000313" key="8">
    <source>
        <dbReference type="Proteomes" id="UP000315736"/>
    </source>
</evidence>
<keyword evidence="6" id="KW-0814">Transposable element</keyword>
<comment type="function">
    <text evidence="1 6">Required for the transposition of the insertion element.</text>
</comment>
<keyword evidence="8" id="KW-1185">Reference proteome</keyword>
<evidence type="ECO:0000256" key="2">
    <source>
        <dbReference type="ARBA" id="ARBA00010961"/>
    </source>
</evidence>
<evidence type="ECO:0000256" key="5">
    <source>
        <dbReference type="ARBA" id="ARBA00023172"/>
    </source>
</evidence>
<accession>A0A554WA53</accession>
<protein>
    <recommendedName>
        <fullName evidence="6">Mutator family transposase</fullName>
    </recommendedName>
</protein>
<dbReference type="AlphaFoldDB" id="A0A554WA53"/>
<evidence type="ECO:0000256" key="1">
    <source>
        <dbReference type="ARBA" id="ARBA00002190"/>
    </source>
</evidence>
<dbReference type="PANTHER" id="PTHR33217:SF8">
    <property type="entry name" value="MUTATOR FAMILY TRANSPOSASE"/>
    <property type="match status" value="1"/>
</dbReference>
<evidence type="ECO:0000256" key="3">
    <source>
        <dbReference type="ARBA" id="ARBA00022578"/>
    </source>
</evidence>
<keyword evidence="4 6" id="KW-0238">DNA-binding</keyword>
<sequence>MLRKLKKAVLGALPDGTRGIVGLWIDHTEGAKFWMKVFNDLKTHGMQDILIGVAEGLKGLPEALKAVYPATTTLQTASCT</sequence>
<keyword evidence="5 6" id="KW-0233">DNA recombination</keyword>
<reference evidence="7 8" key="1">
    <citation type="submission" date="2019-07" db="EMBL/GenBank/DDBJ databases">
        <title>Tepidimonas alkaliphilus YIM 72238 draft genome.</title>
        <authorList>
            <person name="Da Costa M.S."/>
            <person name="Froufe H.J.C."/>
            <person name="Egas C."/>
            <person name="Albuquerque L."/>
        </authorList>
    </citation>
    <scope>NUCLEOTIDE SEQUENCE [LARGE SCALE GENOMIC DNA]</scope>
    <source>
        <strain evidence="7 8">YIM 72238</strain>
    </source>
</reference>
<evidence type="ECO:0000313" key="7">
    <source>
        <dbReference type="EMBL" id="TSE20465.1"/>
    </source>
</evidence>
<dbReference type="InterPro" id="IPR001207">
    <property type="entry name" value="Transposase_mutator"/>
</dbReference>
<dbReference type="GO" id="GO:0004803">
    <property type="term" value="F:transposase activity"/>
    <property type="evidence" value="ECO:0007669"/>
    <property type="project" value="UniProtKB-UniRule"/>
</dbReference>